<dbReference type="EMBL" id="JAKWJU010000002">
    <property type="protein sequence ID" value="MCH6163489.1"/>
    <property type="molecule type" value="Genomic_DNA"/>
</dbReference>
<feature type="region of interest" description="Disordered" evidence="1">
    <location>
        <begin position="171"/>
        <end position="215"/>
    </location>
</feature>
<dbReference type="InterPro" id="IPR047715">
    <property type="entry name" value="EboA_dom"/>
</dbReference>
<dbReference type="Proteomes" id="UP001166784">
    <property type="component" value="Unassembled WGS sequence"/>
</dbReference>
<dbReference type="NCBIfam" id="NF035938">
    <property type="entry name" value="EboA_domain"/>
    <property type="match status" value="1"/>
</dbReference>
<organism evidence="2 3">
    <name type="scientific">Streptomyces marispadix</name>
    <dbReference type="NCBI Taxonomy" id="2922868"/>
    <lineage>
        <taxon>Bacteria</taxon>
        <taxon>Bacillati</taxon>
        <taxon>Actinomycetota</taxon>
        <taxon>Actinomycetes</taxon>
        <taxon>Kitasatosporales</taxon>
        <taxon>Streptomycetaceae</taxon>
        <taxon>Streptomyces</taxon>
    </lineage>
</organism>
<protein>
    <submittedName>
        <fullName evidence="2">EboA domain-containing protein</fullName>
    </submittedName>
</protein>
<proteinExistence type="predicted"/>
<gene>
    <name evidence="2" type="ORF">MMA15_24765</name>
</gene>
<reference evidence="2" key="1">
    <citation type="submission" date="2022-03" db="EMBL/GenBank/DDBJ databases">
        <authorList>
            <person name="Santos J.D.N."/>
            <person name="Kallscheuer N."/>
            <person name="Jogler C."/>
            <person name="Lage O.M."/>
        </authorList>
    </citation>
    <scope>NUCLEOTIDE SEQUENCE</scope>
    <source>
        <strain evidence="2">M600PL45_2</strain>
    </source>
</reference>
<sequence>MERSLPQGGEARTWLDDALAEAARAPRQARWELHFASAGRHCGPAAATDARVLLLHAAGAGAATLGRLYRQGTAAERAAVLSALHLLPTGGTPQAVPLVEDALRANDTTLIAAAVGPYAAEHLDAHAWRHAVLKCLFTGVPLDAVAGLARRARGDAEVARMLGDFAAERAAAGRPVPPDLHRALDLTGQARARGDRPDPPVPPHAPEQADPPEEF</sequence>
<keyword evidence="3" id="KW-1185">Reference proteome</keyword>
<accession>A0ABS9T4N7</accession>
<comment type="caution">
    <text evidence="2">The sequence shown here is derived from an EMBL/GenBank/DDBJ whole genome shotgun (WGS) entry which is preliminary data.</text>
</comment>
<evidence type="ECO:0000313" key="3">
    <source>
        <dbReference type="Proteomes" id="UP001166784"/>
    </source>
</evidence>
<evidence type="ECO:0000313" key="2">
    <source>
        <dbReference type="EMBL" id="MCH6163489.1"/>
    </source>
</evidence>
<evidence type="ECO:0000256" key="1">
    <source>
        <dbReference type="SAM" id="MobiDB-lite"/>
    </source>
</evidence>
<dbReference type="RefSeq" id="WP_241063466.1">
    <property type="nucleotide sequence ID" value="NZ_JAKWJU010000002.1"/>
</dbReference>
<reference evidence="2" key="2">
    <citation type="journal article" date="2023" name="Int. J. Syst. Evol. Microbiol.">
        <title>Streptomyces marispadix sp. nov., isolated from marine beach sediment of the Northern Coast of Portugal.</title>
        <authorList>
            <person name="dos Santos J.D.N."/>
            <person name="Vitorino I.R."/>
            <person name="Kallscheuer N."/>
            <person name="Srivastava A."/>
            <person name="Krautwurst S."/>
            <person name="Marz M."/>
            <person name="Jogler C."/>
            <person name="Lobo Da Cunha A."/>
            <person name="Catita J."/>
            <person name="Goncalves H."/>
            <person name="Gonzalez I."/>
            <person name="Reyes F."/>
            <person name="Lage O.M."/>
        </authorList>
    </citation>
    <scope>NUCLEOTIDE SEQUENCE</scope>
    <source>
        <strain evidence="2">M600PL45_2</strain>
    </source>
</reference>
<name>A0ABS9T4N7_9ACTN</name>